<dbReference type="ExpressionAtlas" id="A0A2K3DJA5">
    <property type="expression patterns" value="baseline"/>
</dbReference>
<feature type="disulfide bond" evidence="4">
    <location>
        <begin position="89"/>
        <end position="99"/>
    </location>
</feature>
<sequence length="768" mass="86830">MQLQHWLALSALFLLLVSQLSTGLGGRSLASASASQNGTAPIKQLNLEPLTENSAVESRCARTTGPWCYNFHTQTPVPWRPAPRGSVDCPGNCNNVGVCNHDTGYCHCRAGWIGEGCTTRRTRPCTNHIRTPESESTEPLSYIGPDKRDLNWTELGFRASRCFGVCDDDLGACYCDGPMGRVPAPADAPPGTPPIRRGRPLTHAHDQPKTTWDGRPTIGTTDYNKMYGPKGYCNVSEPDWAPSMCSPDDLGGKFCDDPVEAFCPGACSGHGFCDLGFCRCNEGYYGHDCARRKAGLPLQPSDIEQRPWLSFHVREPPAALEPPPKPTRKRPLIYVYDLDPLYNARLLQYRIVQTWCTHRHYHTGNTSTWSATFYGLEAALHEYLLISEHRTFDPEEADYFYVPFYGACMIYPVAGWADYPWFWTPGGPRVMQVINMIREIVEWIDKQYPFWKRRGGRDHIWLFTHDEGACWAPSVIKDSVWLTHWGRLDPEHTSNTAFVGDNYTHDMVNWRQPEGYIKYIKGHPCYDPQKDLVVPNFKSPPHYVRSPLQSTPSKPRDIFFFFKGDVGKHRLSHYSRGIRQKIYKMAMEQDWANTQKSLIGDGGNVHGDYSDLLSRSLFCLVAPGDGWSPRLEDAVLHGCIPVIIADRVHAVFESVLDIDSFAVRVAEADVPRVMDILRAVSDIKIRLKQSRLGQVWHRYRYGALPGLRSDLLENMELNEREPLLAEAANNTPRWKVSLPRPFKGDPGVDDAFGTIIQWLHSRIGYTRG</sequence>
<feature type="region of interest" description="Disordered" evidence="5">
    <location>
        <begin position="184"/>
        <end position="217"/>
    </location>
</feature>
<evidence type="ECO:0000313" key="9">
    <source>
        <dbReference type="Proteomes" id="UP000006906"/>
    </source>
</evidence>
<comment type="subcellular location">
    <subcellularLocation>
        <location evidence="1">Golgi apparatus membrane</location>
        <topology evidence="1">Single-pass type II membrane protein</topology>
    </subcellularLocation>
</comment>
<feature type="disulfide bond" evidence="4">
    <location>
        <begin position="108"/>
        <end position="117"/>
    </location>
</feature>
<dbReference type="InParanoid" id="A0A2K3DJA5"/>
<evidence type="ECO:0000259" key="7">
    <source>
        <dbReference type="PROSITE" id="PS50026"/>
    </source>
</evidence>
<dbReference type="Pfam" id="PF03016">
    <property type="entry name" value="Exostosin_GT47"/>
    <property type="match status" value="1"/>
</dbReference>
<dbReference type="GO" id="GO:0000139">
    <property type="term" value="C:Golgi membrane"/>
    <property type="evidence" value="ECO:0007669"/>
    <property type="project" value="UniProtKB-SubCell"/>
</dbReference>
<reference evidence="8 9" key="1">
    <citation type="journal article" date="2007" name="Science">
        <title>The Chlamydomonas genome reveals the evolution of key animal and plant functions.</title>
        <authorList>
            <person name="Merchant S.S."/>
            <person name="Prochnik S.E."/>
            <person name="Vallon O."/>
            <person name="Harris E.H."/>
            <person name="Karpowicz S.J."/>
            <person name="Witman G.B."/>
            <person name="Terry A."/>
            <person name="Salamov A."/>
            <person name="Fritz-Laylin L.K."/>
            <person name="Marechal-Drouard L."/>
            <person name="Marshall W.F."/>
            <person name="Qu L.H."/>
            <person name="Nelson D.R."/>
            <person name="Sanderfoot A.A."/>
            <person name="Spalding M.H."/>
            <person name="Kapitonov V.V."/>
            <person name="Ren Q."/>
            <person name="Ferris P."/>
            <person name="Lindquist E."/>
            <person name="Shapiro H."/>
            <person name="Lucas S.M."/>
            <person name="Grimwood J."/>
            <person name="Schmutz J."/>
            <person name="Cardol P."/>
            <person name="Cerutti H."/>
            <person name="Chanfreau G."/>
            <person name="Chen C.L."/>
            <person name="Cognat V."/>
            <person name="Croft M.T."/>
            <person name="Dent R."/>
            <person name="Dutcher S."/>
            <person name="Fernandez E."/>
            <person name="Fukuzawa H."/>
            <person name="Gonzalez-Ballester D."/>
            <person name="Gonzalez-Halphen D."/>
            <person name="Hallmann A."/>
            <person name="Hanikenne M."/>
            <person name="Hippler M."/>
            <person name="Inwood W."/>
            <person name="Jabbari K."/>
            <person name="Kalanon M."/>
            <person name="Kuras R."/>
            <person name="Lefebvre P.A."/>
            <person name="Lemaire S.D."/>
            <person name="Lobanov A.V."/>
            <person name="Lohr M."/>
            <person name="Manuell A."/>
            <person name="Meier I."/>
            <person name="Mets L."/>
            <person name="Mittag M."/>
            <person name="Mittelmeier T."/>
            <person name="Moroney J.V."/>
            <person name="Moseley J."/>
            <person name="Napoli C."/>
            <person name="Nedelcu A.M."/>
            <person name="Niyogi K."/>
            <person name="Novoselov S.V."/>
            <person name="Paulsen I.T."/>
            <person name="Pazour G."/>
            <person name="Purton S."/>
            <person name="Ral J.P."/>
            <person name="Riano-Pachon D.M."/>
            <person name="Riekhof W."/>
            <person name="Rymarquis L."/>
            <person name="Schroda M."/>
            <person name="Stern D."/>
            <person name="Umen J."/>
            <person name="Willows R."/>
            <person name="Wilson N."/>
            <person name="Zimmer S.L."/>
            <person name="Allmer J."/>
            <person name="Balk J."/>
            <person name="Bisova K."/>
            <person name="Chen C.J."/>
            <person name="Elias M."/>
            <person name="Gendler K."/>
            <person name="Hauser C."/>
            <person name="Lamb M.R."/>
            <person name="Ledford H."/>
            <person name="Long J.C."/>
            <person name="Minagawa J."/>
            <person name="Page M.D."/>
            <person name="Pan J."/>
            <person name="Pootakham W."/>
            <person name="Roje S."/>
            <person name="Rose A."/>
            <person name="Stahlberg E."/>
            <person name="Terauchi A.M."/>
            <person name="Yang P."/>
            <person name="Ball S."/>
            <person name="Bowler C."/>
            <person name="Dieckmann C.L."/>
            <person name="Gladyshev V.N."/>
            <person name="Green P."/>
            <person name="Jorgensen R."/>
            <person name="Mayfield S."/>
            <person name="Mueller-Roeber B."/>
            <person name="Rajamani S."/>
            <person name="Sayre R.T."/>
            <person name="Brokstein P."/>
            <person name="Dubchak I."/>
            <person name="Goodstein D."/>
            <person name="Hornick L."/>
            <person name="Huang Y.W."/>
            <person name="Jhaveri J."/>
            <person name="Luo Y."/>
            <person name="Martinez D."/>
            <person name="Ngau W.C."/>
            <person name="Otillar B."/>
            <person name="Poliakov A."/>
            <person name="Porter A."/>
            <person name="Szajkowski L."/>
            <person name="Werner G."/>
            <person name="Zhou K."/>
            <person name="Grigoriev I.V."/>
            <person name="Rokhsar D.S."/>
            <person name="Grossman A.R."/>
        </authorList>
    </citation>
    <scope>NUCLEOTIDE SEQUENCE [LARGE SCALE GENOMIC DNA]</scope>
    <source>
        <strain evidence="9">CC-503</strain>
    </source>
</reference>
<organism evidence="8 9">
    <name type="scientific">Chlamydomonas reinhardtii</name>
    <name type="common">Chlamydomonas smithii</name>
    <dbReference type="NCBI Taxonomy" id="3055"/>
    <lineage>
        <taxon>Eukaryota</taxon>
        <taxon>Viridiplantae</taxon>
        <taxon>Chlorophyta</taxon>
        <taxon>core chlorophytes</taxon>
        <taxon>Chlorophyceae</taxon>
        <taxon>CS clade</taxon>
        <taxon>Chlamydomonadales</taxon>
        <taxon>Chlamydomonadaceae</taxon>
        <taxon>Chlamydomonas</taxon>
    </lineage>
</organism>
<evidence type="ECO:0000256" key="1">
    <source>
        <dbReference type="ARBA" id="ARBA00004323"/>
    </source>
</evidence>
<evidence type="ECO:0000256" key="3">
    <source>
        <dbReference type="ARBA" id="ARBA00023034"/>
    </source>
</evidence>
<dbReference type="InterPro" id="IPR040911">
    <property type="entry name" value="Exostosin_GT47"/>
</dbReference>
<name>A0A2K3DJA5_CHLRE</name>
<keyword evidence="4" id="KW-1015">Disulfide bond</keyword>
<dbReference type="RefSeq" id="XP_042922603.1">
    <property type="nucleotide sequence ID" value="XM_043064035.1"/>
</dbReference>
<dbReference type="OrthoDB" id="1924787at2759"/>
<keyword evidence="3" id="KW-0333">Golgi apparatus</keyword>
<evidence type="ECO:0000256" key="4">
    <source>
        <dbReference type="PROSITE-ProRule" id="PRU00076"/>
    </source>
</evidence>
<keyword evidence="6" id="KW-0732">Signal</keyword>
<evidence type="ECO:0000256" key="6">
    <source>
        <dbReference type="SAM" id="SignalP"/>
    </source>
</evidence>
<dbReference type="PROSITE" id="PS00022">
    <property type="entry name" value="EGF_1"/>
    <property type="match status" value="1"/>
</dbReference>
<keyword evidence="9" id="KW-1185">Reference proteome</keyword>
<proteinExistence type="inferred from homology"/>
<dbReference type="InterPro" id="IPR000742">
    <property type="entry name" value="EGF"/>
</dbReference>
<comment type="similarity">
    <text evidence="2">Belongs to the glycosyltransferase 47 family.</text>
</comment>
<evidence type="ECO:0000256" key="2">
    <source>
        <dbReference type="ARBA" id="ARBA00010271"/>
    </source>
</evidence>
<feature type="signal peptide" evidence="6">
    <location>
        <begin position="1"/>
        <end position="23"/>
    </location>
</feature>
<dbReference type="Gramene" id="PNW80617">
    <property type="protein sequence ID" value="PNW80617"/>
    <property type="gene ID" value="CHLRE_07g325050v5"/>
</dbReference>
<gene>
    <name evidence="8" type="ORF">CHLRE_07g325050v5</name>
</gene>
<keyword evidence="4" id="KW-0245">EGF-like domain</keyword>
<dbReference type="Pfam" id="PF23106">
    <property type="entry name" value="EGF_Teneurin"/>
    <property type="match status" value="1"/>
</dbReference>
<dbReference type="PROSITE" id="PS50026">
    <property type="entry name" value="EGF_3"/>
    <property type="match status" value="1"/>
</dbReference>
<dbReference type="GeneID" id="5726618"/>
<dbReference type="InterPro" id="IPR004263">
    <property type="entry name" value="Exostosin"/>
</dbReference>
<dbReference type="AlphaFoldDB" id="A0A2K3DJA5"/>
<evidence type="ECO:0000313" key="8">
    <source>
        <dbReference type="EMBL" id="PNW80617.1"/>
    </source>
</evidence>
<evidence type="ECO:0000256" key="5">
    <source>
        <dbReference type="SAM" id="MobiDB-lite"/>
    </source>
</evidence>
<dbReference type="GO" id="GO:0016757">
    <property type="term" value="F:glycosyltransferase activity"/>
    <property type="evidence" value="ECO:0007669"/>
    <property type="project" value="InterPro"/>
</dbReference>
<dbReference type="PROSITE" id="PS01186">
    <property type="entry name" value="EGF_2"/>
    <property type="match status" value="1"/>
</dbReference>
<feature type="domain" description="EGF-like" evidence="7">
    <location>
        <begin position="85"/>
        <end position="118"/>
    </location>
</feature>
<dbReference type="PaxDb" id="3055-EDP07144"/>
<dbReference type="EMBL" id="CM008968">
    <property type="protein sequence ID" value="PNW80617.1"/>
    <property type="molecule type" value="Genomic_DNA"/>
</dbReference>
<feature type="chain" id="PRO_5014360790" description="EGF-like domain-containing protein" evidence="6">
    <location>
        <begin position="24"/>
        <end position="768"/>
    </location>
</feature>
<dbReference type="PANTHER" id="PTHR11062:SF268">
    <property type="entry name" value="FAMILY PROTEIN, PUTATIVE, EXPRESSED-RELATED"/>
    <property type="match status" value="1"/>
</dbReference>
<dbReference type="Gene3D" id="2.10.25.10">
    <property type="entry name" value="Laminin"/>
    <property type="match status" value="1"/>
</dbReference>
<dbReference type="KEGG" id="cre:CHLRE_07g325050v5"/>
<dbReference type="FunCoup" id="A0A2K3DJA5">
    <property type="interactions" value="148"/>
</dbReference>
<accession>A0A2K3DJA5</accession>
<protein>
    <recommendedName>
        <fullName evidence="7">EGF-like domain-containing protein</fullName>
    </recommendedName>
</protein>
<dbReference type="PANTHER" id="PTHR11062">
    <property type="entry name" value="EXOSTOSIN HEPARAN SULFATE GLYCOSYLTRANSFERASE -RELATED"/>
    <property type="match status" value="1"/>
</dbReference>
<dbReference type="Proteomes" id="UP000006906">
    <property type="component" value="Chromosome 7"/>
</dbReference>
<comment type="caution">
    <text evidence="4">Lacks conserved residue(s) required for the propagation of feature annotation.</text>
</comment>